<dbReference type="PROSITE" id="PS50102">
    <property type="entry name" value="RRM"/>
    <property type="match status" value="3"/>
</dbReference>
<dbReference type="RefSeq" id="XP_066077547.1">
    <property type="nucleotide sequence ID" value="XM_066221450.1"/>
</dbReference>
<dbReference type="Proteomes" id="UP001355207">
    <property type="component" value="Chromosome 7"/>
</dbReference>
<evidence type="ECO:0000313" key="7">
    <source>
        <dbReference type="EMBL" id="WWC90784.1"/>
    </source>
</evidence>
<dbReference type="PANTHER" id="PTHR48036">
    <property type="entry name" value="SPLICING FACTOR (PAD-1), PUTATIVE (AFU_ORTHOLOGUE AFUA_1G15810)-RELATED"/>
    <property type="match status" value="1"/>
</dbReference>
<feature type="domain" description="RRM" evidence="6">
    <location>
        <begin position="287"/>
        <end position="367"/>
    </location>
</feature>
<dbReference type="GeneID" id="91096391"/>
<dbReference type="GO" id="GO:0006397">
    <property type="term" value="P:mRNA processing"/>
    <property type="evidence" value="ECO:0007669"/>
    <property type="project" value="InterPro"/>
</dbReference>
<proteinExistence type="predicted"/>
<feature type="compositionally biased region" description="Basic and acidic residues" evidence="5">
    <location>
        <begin position="183"/>
        <end position="246"/>
    </location>
</feature>
<sequence length="654" mass="75431">MSDTPPHAASTNGRDRTPELVSSREKRRRNDEEDDGDSQRDRSSNQHRSSRRHRERDDEERERERERDRERRHRRHREDETEEERRERHRRRDEETEEERRERRRRREEETEEDREERHLRRRRERERDSHRDRDRDREYDDRERDSRRRGSRGDSVALSSSRRDRSRESHRSSTSHRPSTVRPEDEGRPNIKEMTREEKQAERERRDREMAEEKREAAKAREAKFAEIDREREMERRRLRDEERGGGGGGDRSPALRRRRGSPSYDSPRVRDQATALLDEVERENRSIFISQLSAKMTSHDLGMFFEDKLGRGAVRDARIVTDKVTRRSKGIGYVELDAPELVTRAVALTGTIVMGLPINVMLTESERNREAPGSSTAPVAATSTQAARPAVTFGHTFPPLSTGLALPPGLDVDAHRDAAIPFHRLYISNVAFSLSADDVRQVFEPFGEIEFVDLHIDFSGQKKGTGYVQYKELRAAQMALDAMAGFELAGRPIRVQTVQDRAYVATEQIEDNGNYGTRLDANQRQQLMFKLARAEPTVNLSLSAHKPVAVPSKTPQMAPTPFIIVSNMFNPDEETEPNWDLDLAEDVKGEVEGKYGAVKRLKVEKMSAGEVYIEFGAIDGATSAIKGLNGRFFGGRQLQASYISEALFKAHL</sequence>
<dbReference type="GO" id="GO:0005634">
    <property type="term" value="C:nucleus"/>
    <property type="evidence" value="ECO:0007669"/>
    <property type="project" value="InterPro"/>
</dbReference>
<feature type="compositionally biased region" description="Basic and acidic residues" evidence="5">
    <location>
        <begin position="162"/>
        <end position="172"/>
    </location>
</feature>
<dbReference type="Pfam" id="PF00076">
    <property type="entry name" value="RRM_1"/>
    <property type="match status" value="3"/>
</dbReference>
<dbReference type="InterPro" id="IPR029123">
    <property type="entry name" value="RBM39_linker"/>
</dbReference>
<protein>
    <recommendedName>
        <fullName evidence="6">RRM domain-containing protein</fullName>
    </recommendedName>
</protein>
<dbReference type="InterPro" id="IPR000504">
    <property type="entry name" value="RRM_dom"/>
</dbReference>
<evidence type="ECO:0000256" key="1">
    <source>
        <dbReference type="ARBA" id="ARBA00022553"/>
    </source>
</evidence>
<name>A0AAX4K0U3_9TREE</name>
<feature type="compositionally biased region" description="Basic and acidic residues" evidence="5">
    <location>
        <begin position="77"/>
        <end position="101"/>
    </location>
</feature>
<dbReference type="InterPro" id="IPR012677">
    <property type="entry name" value="Nucleotide-bd_a/b_plait_sf"/>
</dbReference>
<feature type="domain" description="RRM" evidence="6">
    <location>
        <begin position="563"/>
        <end position="647"/>
    </location>
</feature>
<dbReference type="GO" id="GO:0003723">
    <property type="term" value="F:RNA binding"/>
    <property type="evidence" value="ECO:0007669"/>
    <property type="project" value="UniProtKB-UniRule"/>
</dbReference>
<keyword evidence="2" id="KW-0677">Repeat</keyword>
<evidence type="ECO:0000256" key="5">
    <source>
        <dbReference type="SAM" id="MobiDB-lite"/>
    </source>
</evidence>
<dbReference type="SMART" id="SM00360">
    <property type="entry name" value="RRM"/>
    <property type="match status" value="3"/>
</dbReference>
<evidence type="ECO:0000256" key="4">
    <source>
        <dbReference type="PROSITE-ProRule" id="PRU00176"/>
    </source>
</evidence>
<gene>
    <name evidence="7" type="ORF">L201_005721</name>
</gene>
<organism evidence="7 8">
    <name type="scientific">Kwoniella dendrophila CBS 6074</name>
    <dbReference type="NCBI Taxonomy" id="1295534"/>
    <lineage>
        <taxon>Eukaryota</taxon>
        <taxon>Fungi</taxon>
        <taxon>Dikarya</taxon>
        <taxon>Basidiomycota</taxon>
        <taxon>Agaricomycotina</taxon>
        <taxon>Tremellomycetes</taxon>
        <taxon>Tremellales</taxon>
        <taxon>Cryptococcaceae</taxon>
        <taxon>Kwoniella</taxon>
    </lineage>
</organism>
<dbReference type="CDD" id="cd12285">
    <property type="entry name" value="RRM3_RBM39_like"/>
    <property type="match status" value="1"/>
</dbReference>
<reference evidence="7 8" key="1">
    <citation type="submission" date="2024-01" db="EMBL/GenBank/DDBJ databases">
        <title>Comparative genomics of Cryptococcus and Kwoniella reveals pathogenesis evolution and contrasting modes of karyotype evolution via chromosome fusion or intercentromeric recombination.</title>
        <authorList>
            <person name="Coelho M.A."/>
            <person name="David-Palma M."/>
            <person name="Shea T."/>
            <person name="Bowers K."/>
            <person name="McGinley-Smith S."/>
            <person name="Mohammad A.W."/>
            <person name="Gnirke A."/>
            <person name="Yurkov A.M."/>
            <person name="Nowrousian M."/>
            <person name="Sun S."/>
            <person name="Cuomo C.A."/>
            <person name="Heitman J."/>
        </authorList>
    </citation>
    <scope>NUCLEOTIDE SEQUENCE [LARGE SCALE GENOMIC DNA]</scope>
    <source>
        <strain evidence="7 8">CBS 6074</strain>
    </source>
</reference>
<evidence type="ECO:0000313" key="8">
    <source>
        <dbReference type="Proteomes" id="UP001355207"/>
    </source>
</evidence>
<dbReference type="InterPro" id="IPR006509">
    <property type="entry name" value="RBM39_SF"/>
</dbReference>
<dbReference type="InterPro" id="IPR035979">
    <property type="entry name" value="RBD_domain_sf"/>
</dbReference>
<evidence type="ECO:0000256" key="3">
    <source>
        <dbReference type="ARBA" id="ARBA00022884"/>
    </source>
</evidence>
<dbReference type="Pfam" id="PF15519">
    <property type="entry name" value="RBM39linker"/>
    <property type="match status" value="1"/>
</dbReference>
<accession>A0AAX4K0U3</accession>
<feature type="region of interest" description="Disordered" evidence="5">
    <location>
        <begin position="1"/>
        <end position="273"/>
    </location>
</feature>
<feature type="compositionally biased region" description="Basic and acidic residues" evidence="5">
    <location>
        <begin position="126"/>
        <end position="153"/>
    </location>
</feature>
<dbReference type="InterPro" id="IPR003954">
    <property type="entry name" value="RRM_euk-type"/>
</dbReference>
<feature type="compositionally biased region" description="Basic and acidic residues" evidence="5">
    <location>
        <begin position="13"/>
        <end position="44"/>
    </location>
</feature>
<keyword evidence="3 4" id="KW-0694">RNA-binding</keyword>
<dbReference type="SMART" id="SM00361">
    <property type="entry name" value="RRM_1"/>
    <property type="match status" value="2"/>
</dbReference>
<dbReference type="AlphaFoldDB" id="A0AAX4K0U3"/>
<dbReference type="EMBL" id="CP144104">
    <property type="protein sequence ID" value="WWC90784.1"/>
    <property type="molecule type" value="Genomic_DNA"/>
</dbReference>
<dbReference type="SUPFAM" id="SSF54928">
    <property type="entry name" value="RNA-binding domain, RBD"/>
    <property type="match status" value="2"/>
</dbReference>
<keyword evidence="8" id="KW-1185">Reference proteome</keyword>
<dbReference type="Gene3D" id="3.30.70.330">
    <property type="match status" value="3"/>
</dbReference>
<feature type="domain" description="RRM" evidence="6">
    <location>
        <begin position="425"/>
        <end position="502"/>
    </location>
</feature>
<keyword evidence="1" id="KW-0597">Phosphoprotein</keyword>
<evidence type="ECO:0000256" key="2">
    <source>
        <dbReference type="ARBA" id="ARBA00022737"/>
    </source>
</evidence>
<evidence type="ECO:0000259" key="6">
    <source>
        <dbReference type="PROSITE" id="PS50102"/>
    </source>
</evidence>